<name>A0A016VEV5_9BILA</name>
<dbReference type="EMBL" id="JARK01001348">
    <property type="protein sequence ID" value="EYC25278.1"/>
    <property type="molecule type" value="Genomic_DNA"/>
</dbReference>
<gene>
    <name evidence="1" type="primary">Acey_s0012.g1801</name>
    <name evidence="1" type="ORF">Y032_0012g1801</name>
</gene>
<comment type="caution">
    <text evidence="1">The sequence shown here is derived from an EMBL/GenBank/DDBJ whole genome shotgun (WGS) entry which is preliminary data.</text>
</comment>
<organism evidence="1 2">
    <name type="scientific">Ancylostoma ceylanicum</name>
    <dbReference type="NCBI Taxonomy" id="53326"/>
    <lineage>
        <taxon>Eukaryota</taxon>
        <taxon>Metazoa</taxon>
        <taxon>Ecdysozoa</taxon>
        <taxon>Nematoda</taxon>
        <taxon>Chromadorea</taxon>
        <taxon>Rhabditida</taxon>
        <taxon>Rhabditina</taxon>
        <taxon>Rhabditomorpha</taxon>
        <taxon>Strongyloidea</taxon>
        <taxon>Ancylostomatidae</taxon>
        <taxon>Ancylostomatinae</taxon>
        <taxon>Ancylostoma</taxon>
    </lineage>
</organism>
<dbReference type="Proteomes" id="UP000024635">
    <property type="component" value="Unassembled WGS sequence"/>
</dbReference>
<protein>
    <submittedName>
        <fullName evidence="1">Uncharacterized protein</fullName>
    </submittedName>
</protein>
<evidence type="ECO:0000313" key="1">
    <source>
        <dbReference type="EMBL" id="EYC25278.1"/>
    </source>
</evidence>
<keyword evidence="2" id="KW-1185">Reference proteome</keyword>
<evidence type="ECO:0000313" key="2">
    <source>
        <dbReference type="Proteomes" id="UP000024635"/>
    </source>
</evidence>
<accession>A0A016VEV5</accession>
<dbReference type="AlphaFoldDB" id="A0A016VEV5"/>
<proteinExistence type="predicted"/>
<sequence length="78" mass="8458">MSRSFQPDENLARSPSLDVADCSSRSCIVVPHSLRPYQLKCVTTISVGPQDNKAPIGKQWSGSACASQSKGAHFYFLV</sequence>
<reference evidence="2" key="1">
    <citation type="journal article" date="2015" name="Nat. Genet.">
        <title>The genome and transcriptome of the zoonotic hookworm Ancylostoma ceylanicum identify infection-specific gene families.</title>
        <authorList>
            <person name="Schwarz E.M."/>
            <person name="Hu Y."/>
            <person name="Antoshechkin I."/>
            <person name="Miller M.M."/>
            <person name="Sternberg P.W."/>
            <person name="Aroian R.V."/>
        </authorList>
    </citation>
    <scope>NUCLEOTIDE SEQUENCE</scope>
    <source>
        <strain evidence="2">HY135</strain>
    </source>
</reference>